<dbReference type="RefSeq" id="XP_018601026.2">
    <property type="nucleotide sequence ID" value="XM_018745510.2"/>
</dbReference>
<keyword evidence="2" id="KW-0145">Chemotaxis</keyword>
<evidence type="ECO:0000256" key="4">
    <source>
        <dbReference type="ARBA" id="ARBA00022989"/>
    </source>
</evidence>
<dbReference type="InterPro" id="IPR000826">
    <property type="entry name" value="Formyl_rcpt-rel"/>
</dbReference>
<feature type="region of interest" description="Disordered" evidence="12">
    <location>
        <begin position="318"/>
        <end position="349"/>
    </location>
</feature>
<feature type="transmembrane region" description="Helical" evidence="13">
    <location>
        <begin position="139"/>
        <end position="159"/>
    </location>
</feature>
<dbReference type="PROSITE" id="PS00237">
    <property type="entry name" value="G_PROTEIN_RECEP_F1_1"/>
    <property type="match status" value="1"/>
</dbReference>
<dbReference type="GO" id="GO:0004875">
    <property type="term" value="F:complement receptor activity"/>
    <property type="evidence" value="ECO:0007669"/>
    <property type="project" value="TreeGrafter"/>
</dbReference>
<evidence type="ECO:0000256" key="9">
    <source>
        <dbReference type="ARBA" id="ARBA00023224"/>
    </source>
</evidence>
<dbReference type="GO" id="GO:0006935">
    <property type="term" value="P:chemotaxis"/>
    <property type="evidence" value="ECO:0007669"/>
    <property type="project" value="UniProtKB-KW"/>
</dbReference>
<comment type="similarity">
    <text evidence="10">Belongs to the chemokine-like receptor (CMKLR) family.</text>
</comment>
<feature type="transmembrane region" description="Helical" evidence="13">
    <location>
        <begin position="25"/>
        <end position="47"/>
    </location>
</feature>
<evidence type="ECO:0000313" key="16">
    <source>
        <dbReference type="Proteomes" id="UP000694397"/>
    </source>
</evidence>
<feature type="transmembrane region" description="Helical" evidence="13">
    <location>
        <begin position="264"/>
        <end position="286"/>
    </location>
</feature>
<gene>
    <name evidence="15" type="primary">LOC108930314</name>
</gene>
<keyword evidence="6 13" id="KW-0472">Membrane</keyword>
<dbReference type="PROSITE" id="PS50262">
    <property type="entry name" value="G_PROTEIN_RECEP_F1_2"/>
    <property type="match status" value="1"/>
</dbReference>
<evidence type="ECO:0000256" key="2">
    <source>
        <dbReference type="ARBA" id="ARBA00022500"/>
    </source>
</evidence>
<protein>
    <submittedName>
        <fullName evidence="15">Si:dkey-117a8.1</fullName>
    </submittedName>
</protein>
<keyword evidence="3 11" id="KW-0812">Transmembrane</keyword>
<dbReference type="GO" id="GO:0006954">
    <property type="term" value="P:inflammatory response"/>
    <property type="evidence" value="ECO:0007669"/>
    <property type="project" value="TreeGrafter"/>
</dbReference>
<dbReference type="InterPro" id="IPR017452">
    <property type="entry name" value="GPCR_Rhodpsn_7TM"/>
</dbReference>
<dbReference type="GeneID" id="108930314"/>
<dbReference type="Proteomes" id="UP000694397">
    <property type="component" value="Chromosome 18"/>
</dbReference>
<evidence type="ECO:0000256" key="1">
    <source>
        <dbReference type="ARBA" id="ARBA00004141"/>
    </source>
</evidence>
<dbReference type="FunFam" id="1.20.1070.10:FF:000034">
    <property type="entry name" value="G-protein coupled receptor 1"/>
    <property type="match status" value="1"/>
</dbReference>
<feature type="domain" description="G-protein coupled receptors family 1 profile" evidence="14">
    <location>
        <begin position="40"/>
        <end position="284"/>
    </location>
</feature>
<accession>A0A8C9QU91</accession>
<proteinExistence type="inferred from homology"/>
<dbReference type="GO" id="GO:0005886">
    <property type="term" value="C:plasma membrane"/>
    <property type="evidence" value="ECO:0007669"/>
    <property type="project" value="TreeGrafter"/>
</dbReference>
<evidence type="ECO:0000256" key="7">
    <source>
        <dbReference type="ARBA" id="ARBA00023157"/>
    </source>
</evidence>
<dbReference type="Gene3D" id="1.20.1070.10">
    <property type="entry name" value="Rhodopsin 7-helix transmembrane proteins"/>
    <property type="match status" value="1"/>
</dbReference>
<dbReference type="CDD" id="cd14974">
    <property type="entry name" value="7tmA_Anaphylatoxin_R-like"/>
    <property type="match status" value="1"/>
</dbReference>
<dbReference type="OrthoDB" id="6088892at2759"/>
<dbReference type="Pfam" id="PF00001">
    <property type="entry name" value="7tm_1"/>
    <property type="match status" value="1"/>
</dbReference>
<feature type="transmembrane region" description="Helical" evidence="13">
    <location>
        <begin position="226"/>
        <end position="244"/>
    </location>
</feature>
<dbReference type="AlphaFoldDB" id="A0A8C9QU91"/>
<reference evidence="15 16" key="1">
    <citation type="submission" date="2019-04" db="EMBL/GenBank/DDBJ databases">
        <authorList>
            <consortium name="Wellcome Sanger Institute Data Sharing"/>
        </authorList>
    </citation>
    <scope>NUCLEOTIDE SEQUENCE [LARGE SCALE GENOMIC DNA]</scope>
</reference>
<evidence type="ECO:0000256" key="11">
    <source>
        <dbReference type="RuleBase" id="RU000688"/>
    </source>
</evidence>
<reference evidence="15" key="3">
    <citation type="submission" date="2025-09" db="UniProtKB">
        <authorList>
            <consortium name="Ensembl"/>
        </authorList>
    </citation>
    <scope>IDENTIFICATION</scope>
</reference>
<dbReference type="GO" id="GO:0007200">
    <property type="term" value="P:phospholipase C-activating G protein-coupled receptor signaling pathway"/>
    <property type="evidence" value="ECO:0007669"/>
    <property type="project" value="TreeGrafter"/>
</dbReference>
<feature type="compositionally biased region" description="Polar residues" evidence="12">
    <location>
        <begin position="338"/>
        <end position="349"/>
    </location>
</feature>
<evidence type="ECO:0000256" key="13">
    <source>
        <dbReference type="SAM" id="Phobius"/>
    </source>
</evidence>
<dbReference type="KEGG" id="sfm:108930314"/>
<comment type="subcellular location">
    <subcellularLocation>
        <location evidence="1">Membrane</location>
        <topology evidence="1">Multi-pass membrane protein</topology>
    </subcellularLocation>
</comment>
<dbReference type="PANTHER" id="PTHR24225">
    <property type="entry name" value="CHEMOTACTIC RECEPTOR"/>
    <property type="match status" value="1"/>
</dbReference>
<keyword evidence="7" id="KW-1015">Disulfide bond</keyword>
<evidence type="ECO:0000256" key="3">
    <source>
        <dbReference type="ARBA" id="ARBA00022692"/>
    </source>
</evidence>
<evidence type="ECO:0000256" key="5">
    <source>
        <dbReference type="ARBA" id="ARBA00023040"/>
    </source>
</evidence>
<sequence>MNSSMNVTVASGNEKNPCSGSLHDVALAIYFVAFLLGPFGNGMVIYVTGFKMKRTVNVIWFLNLAVADFLFTAFLFFTIFYMIRGCHWPFGDFMCKLNILVAVLNMFASIFLLVAISIDRCLLMWMVVWAQNKRTTRKAVVICVVIWLAALGCSIPYSVSREAFRYRNITVCGAPRISQTMHRDLVIFRSVVGFLIPFLIILGSYTAIGKRILSLKGKKTFRPFRIILAVILAFFLCWLPFHIFQYLELLCMTSSPTLCHASRIGGSLSTSLAFLNSCLNPILYVFMCEDFQQKFRQSILSVLENAFTEDQLVCAGRPSHEKPLDSDQRKETDLFLMSSRQNSSTDNLK</sequence>
<keyword evidence="4 13" id="KW-1133">Transmembrane helix</keyword>
<dbReference type="RefSeq" id="XP_018601025.2">
    <property type="nucleotide sequence ID" value="XM_018745509.2"/>
</dbReference>
<reference evidence="15" key="2">
    <citation type="submission" date="2025-08" db="UniProtKB">
        <authorList>
            <consortium name="Ensembl"/>
        </authorList>
    </citation>
    <scope>IDENTIFICATION</scope>
</reference>
<dbReference type="Ensembl" id="ENSSFOT00015003233.2">
    <property type="protein sequence ID" value="ENSSFOP00015003181.2"/>
    <property type="gene ID" value="ENSSFOG00015002095.2"/>
</dbReference>
<dbReference type="PRINTS" id="PR00237">
    <property type="entry name" value="GPCRRHODOPSN"/>
</dbReference>
<comment type="similarity">
    <text evidence="11">Belongs to the G-protein coupled receptor 1 family.</text>
</comment>
<keyword evidence="8 11" id="KW-0675">Receptor</keyword>
<keyword evidence="5 11" id="KW-0297">G-protein coupled receptor</keyword>
<dbReference type="GO" id="GO:0004930">
    <property type="term" value="F:G protein-coupled receptor activity"/>
    <property type="evidence" value="ECO:0007669"/>
    <property type="project" value="UniProtKB-KW"/>
</dbReference>
<feature type="compositionally biased region" description="Basic and acidic residues" evidence="12">
    <location>
        <begin position="318"/>
        <end position="333"/>
    </location>
</feature>
<keyword evidence="16" id="KW-1185">Reference proteome</keyword>
<dbReference type="GeneTree" id="ENSGT01020000230438"/>
<feature type="transmembrane region" description="Helical" evidence="13">
    <location>
        <begin position="186"/>
        <end position="205"/>
    </location>
</feature>
<organism evidence="15 16">
    <name type="scientific">Scleropages formosus</name>
    <name type="common">Asian bonytongue</name>
    <name type="synonym">Osteoglossum formosum</name>
    <dbReference type="NCBI Taxonomy" id="113540"/>
    <lineage>
        <taxon>Eukaryota</taxon>
        <taxon>Metazoa</taxon>
        <taxon>Chordata</taxon>
        <taxon>Craniata</taxon>
        <taxon>Vertebrata</taxon>
        <taxon>Euteleostomi</taxon>
        <taxon>Actinopterygii</taxon>
        <taxon>Neopterygii</taxon>
        <taxon>Teleostei</taxon>
        <taxon>Osteoglossocephala</taxon>
        <taxon>Osteoglossomorpha</taxon>
        <taxon>Osteoglossiformes</taxon>
        <taxon>Osteoglossidae</taxon>
        <taxon>Scleropages</taxon>
    </lineage>
</organism>
<feature type="transmembrane region" description="Helical" evidence="13">
    <location>
        <begin position="59"/>
        <end position="83"/>
    </location>
</feature>
<dbReference type="SUPFAM" id="SSF81321">
    <property type="entry name" value="Family A G protein-coupled receptor-like"/>
    <property type="match status" value="1"/>
</dbReference>
<evidence type="ECO:0000256" key="8">
    <source>
        <dbReference type="ARBA" id="ARBA00023170"/>
    </source>
</evidence>
<feature type="transmembrane region" description="Helical" evidence="13">
    <location>
        <begin position="99"/>
        <end position="118"/>
    </location>
</feature>
<dbReference type="PRINTS" id="PR00526">
    <property type="entry name" value="FMETLEUPHER"/>
</dbReference>
<evidence type="ECO:0000256" key="6">
    <source>
        <dbReference type="ARBA" id="ARBA00023136"/>
    </source>
</evidence>
<name>A0A8C9QU91_SCLFO</name>
<evidence type="ECO:0000256" key="12">
    <source>
        <dbReference type="SAM" id="MobiDB-lite"/>
    </source>
</evidence>
<evidence type="ECO:0000313" key="15">
    <source>
        <dbReference type="Ensembl" id="ENSSFOP00015003181.2"/>
    </source>
</evidence>
<keyword evidence="9 11" id="KW-0807">Transducer</keyword>
<dbReference type="PANTHER" id="PTHR24225:SF68">
    <property type="entry name" value="C3A ANAPHYLATOXIN CHEMOTACTIC RECEPTOR-LIKE-RELATED"/>
    <property type="match status" value="1"/>
</dbReference>
<dbReference type="GO" id="GO:0007204">
    <property type="term" value="P:positive regulation of cytosolic calcium ion concentration"/>
    <property type="evidence" value="ECO:0007669"/>
    <property type="project" value="TreeGrafter"/>
</dbReference>
<evidence type="ECO:0000259" key="14">
    <source>
        <dbReference type="PROSITE" id="PS50262"/>
    </source>
</evidence>
<evidence type="ECO:0000256" key="10">
    <source>
        <dbReference type="ARBA" id="ARBA00025736"/>
    </source>
</evidence>
<dbReference type="InterPro" id="IPR000276">
    <property type="entry name" value="GPCR_Rhodpsn"/>
</dbReference>